<dbReference type="GO" id="GO:0006935">
    <property type="term" value="P:chemotaxis"/>
    <property type="evidence" value="ECO:0007669"/>
    <property type="project" value="UniProtKB-KW"/>
</dbReference>
<evidence type="ECO:0000256" key="3">
    <source>
        <dbReference type="ARBA" id="ARBA00022989"/>
    </source>
</evidence>
<organism evidence="7 8">
    <name type="scientific">Geodermatophilus telluris</name>
    <dbReference type="NCBI Taxonomy" id="1190417"/>
    <lineage>
        <taxon>Bacteria</taxon>
        <taxon>Bacillati</taxon>
        <taxon>Actinomycetota</taxon>
        <taxon>Actinomycetes</taxon>
        <taxon>Geodermatophilales</taxon>
        <taxon>Geodermatophilaceae</taxon>
        <taxon>Geodermatophilus</taxon>
    </lineage>
</organism>
<dbReference type="Pfam" id="PF12729">
    <property type="entry name" value="4HB_MCP_1"/>
    <property type="match status" value="1"/>
</dbReference>
<dbReference type="InterPro" id="IPR003660">
    <property type="entry name" value="HAMP_dom"/>
</dbReference>
<dbReference type="PANTHER" id="PTHR43531">
    <property type="entry name" value="PROTEIN ICFG"/>
    <property type="match status" value="1"/>
</dbReference>
<dbReference type="STRING" id="1190417.SAMN05660690_3989"/>
<name>A0A1G6U241_9ACTN</name>
<dbReference type="PROSITE" id="PS50885">
    <property type="entry name" value="HAMP"/>
    <property type="match status" value="1"/>
</dbReference>
<keyword evidence="1" id="KW-0145">Chemotaxis</keyword>
<keyword evidence="5" id="KW-0472">Membrane</keyword>
<dbReference type="InterPro" id="IPR051310">
    <property type="entry name" value="MCP_chemotaxis"/>
</dbReference>
<dbReference type="SMART" id="SM00304">
    <property type="entry name" value="HAMP"/>
    <property type="match status" value="1"/>
</dbReference>
<sequence>MTTPTDVPGRAPAAGSSWWGDRGVKTKVLTAVGAAAGVALVVGVTAVVGLDGAAERATGLNAQIGALTDVTEMRGAMKDVRIKTRDALISVDPARVEAAFDAMPELEARFEEARQSYETSGLTEEQQALVAQAEESFQQYLEVGETVLAPLARANQQPAWDEANQTQAKPLGDAVEEAVVELVEIEKTEAAAAAAAAESGAAQQRVLVLVVLGAGLALAFGLGLLVARTLARGVARVQTVAEGLASGDLTRTSGLTTRDELGRMGAALDGAVTELRRVMGTVAGAADAVAASSEELSASSAQISASAEETSAQSGVVAGAAEEVSRNVQTV</sequence>
<dbReference type="EMBL" id="FMZF01000007">
    <property type="protein sequence ID" value="SDD34667.1"/>
    <property type="molecule type" value="Genomic_DNA"/>
</dbReference>
<keyword evidence="8" id="KW-1185">Reference proteome</keyword>
<feature type="domain" description="HAMP" evidence="6">
    <location>
        <begin position="228"/>
        <end position="280"/>
    </location>
</feature>
<dbReference type="SUPFAM" id="SSF58104">
    <property type="entry name" value="Methyl-accepting chemotaxis protein (MCP) signaling domain"/>
    <property type="match status" value="1"/>
</dbReference>
<gene>
    <name evidence="7" type="ORF">SAMN05660690_3989</name>
</gene>
<evidence type="ECO:0000256" key="1">
    <source>
        <dbReference type="ARBA" id="ARBA00022500"/>
    </source>
</evidence>
<evidence type="ECO:0000313" key="8">
    <source>
        <dbReference type="Proteomes" id="UP000199416"/>
    </source>
</evidence>
<comment type="similarity">
    <text evidence="4">Belongs to the methyl-accepting chemotaxis (MCP) protein family.</text>
</comment>
<evidence type="ECO:0000256" key="2">
    <source>
        <dbReference type="ARBA" id="ARBA00022692"/>
    </source>
</evidence>
<dbReference type="GO" id="GO:0004888">
    <property type="term" value="F:transmembrane signaling receptor activity"/>
    <property type="evidence" value="ECO:0007669"/>
    <property type="project" value="TreeGrafter"/>
</dbReference>
<feature type="transmembrane region" description="Helical" evidence="5">
    <location>
        <begin position="28"/>
        <end position="50"/>
    </location>
</feature>
<dbReference type="PANTHER" id="PTHR43531:SF11">
    <property type="entry name" value="METHYL-ACCEPTING CHEMOTAXIS PROTEIN 3"/>
    <property type="match status" value="1"/>
</dbReference>
<feature type="non-terminal residue" evidence="7">
    <location>
        <position position="331"/>
    </location>
</feature>
<evidence type="ECO:0000256" key="4">
    <source>
        <dbReference type="ARBA" id="ARBA00029447"/>
    </source>
</evidence>
<dbReference type="Gene3D" id="1.10.287.950">
    <property type="entry name" value="Methyl-accepting chemotaxis protein"/>
    <property type="match status" value="1"/>
</dbReference>
<evidence type="ECO:0000256" key="5">
    <source>
        <dbReference type="SAM" id="Phobius"/>
    </source>
</evidence>
<feature type="transmembrane region" description="Helical" evidence="5">
    <location>
        <begin position="206"/>
        <end position="227"/>
    </location>
</feature>
<dbReference type="AlphaFoldDB" id="A0A1G6U241"/>
<dbReference type="Proteomes" id="UP000199416">
    <property type="component" value="Unassembled WGS sequence"/>
</dbReference>
<evidence type="ECO:0000313" key="7">
    <source>
        <dbReference type="EMBL" id="SDD34667.1"/>
    </source>
</evidence>
<reference evidence="8" key="1">
    <citation type="submission" date="2016-10" db="EMBL/GenBank/DDBJ databases">
        <authorList>
            <person name="Varghese N."/>
            <person name="Submissions S."/>
        </authorList>
    </citation>
    <scope>NUCLEOTIDE SEQUENCE [LARGE SCALE GENOMIC DNA]</scope>
    <source>
        <strain evidence="8">DSM 45421</strain>
    </source>
</reference>
<dbReference type="RefSeq" id="WP_175471835.1">
    <property type="nucleotide sequence ID" value="NZ_FMZF01000007.1"/>
</dbReference>
<evidence type="ECO:0000259" key="6">
    <source>
        <dbReference type="PROSITE" id="PS50885"/>
    </source>
</evidence>
<dbReference type="InterPro" id="IPR024478">
    <property type="entry name" value="HlyB_4HB_MCP"/>
</dbReference>
<dbReference type="GO" id="GO:0005886">
    <property type="term" value="C:plasma membrane"/>
    <property type="evidence" value="ECO:0007669"/>
    <property type="project" value="TreeGrafter"/>
</dbReference>
<keyword evidence="2 5" id="KW-0812">Transmembrane</keyword>
<dbReference type="GO" id="GO:0007165">
    <property type="term" value="P:signal transduction"/>
    <property type="evidence" value="ECO:0007669"/>
    <property type="project" value="InterPro"/>
</dbReference>
<keyword evidence="3 5" id="KW-1133">Transmembrane helix</keyword>
<proteinExistence type="inferred from homology"/>
<accession>A0A1G6U241</accession>
<dbReference type="Pfam" id="PF00672">
    <property type="entry name" value="HAMP"/>
    <property type="match status" value="1"/>
</dbReference>
<protein>
    <submittedName>
        <fullName evidence="7">Methyl-accepting chemotaxis protein</fullName>
    </submittedName>
</protein>